<comment type="caution">
    <text evidence="1">The sequence shown here is derived from an EMBL/GenBank/DDBJ whole genome shotgun (WGS) entry which is preliminary data.</text>
</comment>
<evidence type="ECO:0000313" key="1">
    <source>
        <dbReference type="EMBL" id="ERJ07077.1"/>
    </source>
</evidence>
<gene>
    <name evidence="1" type="ORF">HLRTI_000935</name>
</gene>
<evidence type="ECO:0000313" key="2">
    <source>
        <dbReference type="Proteomes" id="UP000003861"/>
    </source>
</evidence>
<protein>
    <recommendedName>
        <fullName evidence="3">Zinc-ribbon domain-containing protein</fullName>
    </recommendedName>
</protein>
<accession>U2DN08</accession>
<proteinExistence type="predicted"/>
<dbReference type="EMBL" id="AFNT02000007">
    <property type="protein sequence ID" value="ERJ07077.1"/>
    <property type="molecule type" value="Genomic_DNA"/>
</dbReference>
<sequence length="77" mass="8577">MIVESLWIPLSGLSLLTLGFVSCCCGGSQQQQQQILKDDDDEPKRICPECGLENPREAEYCGDCGFSFKRDSEDNDN</sequence>
<organism evidence="1 2">
    <name type="scientific">Halorhabdus tiamatea SARL4B</name>
    <dbReference type="NCBI Taxonomy" id="1033806"/>
    <lineage>
        <taxon>Archaea</taxon>
        <taxon>Methanobacteriati</taxon>
        <taxon>Methanobacteriota</taxon>
        <taxon>Stenosarchaea group</taxon>
        <taxon>Halobacteria</taxon>
        <taxon>Halobacteriales</taxon>
        <taxon>Haloarculaceae</taxon>
        <taxon>Halorhabdus</taxon>
    </lineage>
</organism>
<name>U2DN08_9EURY</name>
<dbReference type="RefSeq" id="WP_021029404.1">
    <property type="nucleotide sequence ID" value="NC_021921.1"/>
</dbReference>
<dbReference type="Proteomes" id="UP000003861">
    <property type="component" value="Unassembled WGS sequence"/>
</dbReference>
<dbReference type="GeneID" id="41484443"/>
<reference evidence="1 2" key="2">
    <citation type="journal article" date="2013" name="PLoS ONE">
        <title>INDIGO - INtegrated Data Warehouse of MIcrobial GenOmes with Examples from the Red Sea Extremophiles.</title>
        <authorList>
            <person name="Alam I."/>
            <person name="Antunes A."/>
            <person name="Kamau A.A."/>
            <person name="Ba Alawi W."/>
            <person name="Kalkatawi M."/>
            <person name="Stingl U."/>
            <person name="Bajic V.B."/>
        </authorList>
    </citation>
    <scope>NUCLEOTIDE SEQUENCE [LARGE SCALE GENOMIC DNA]</scope>
    <source>
        <strain evidence="1 2">SARL4B</strain>
    </source>
</reference>
<evidence type="ECO:0008006" key="3">
    <source>
        <dbReference type="Google" id="ProtNLM"/>
    </source>
</evidence>
<dbReference type="AlphaFoldDB" id="U2DN08"/>
<dbReference type="OrthoDB" id="359483at2157"/>
<reference evidence="1 2" key="1">
    <citation type="journal article" date="2011" name="J. Bacteriol.">
        <title>Genome sequence of Halorhabdus tiamatea, the first archaeon isolated from a deep-sea anoxic brine lake.</title>
        <authorList>
            <person name="Antunes A."/>
            <person name="Alam I."/>
            <person name="Bajic V.B."/>
            <person name="Stingl U."/>
        </authorList>
    </citation>
    <scope>NUCLEOTIDE SEQUENCE [LARGE SCALE GENOMIC DNA]</scope>
    <source>
        <strain evidence="1 2">SARL4B</strain>
    </source>
</reference>